<keyword evidence="1" id="KW-0963">Cytoplasm</keyword>
<dbReference type="PANTHER" id="PTHR38693:SF1">
    <property type="entry name" value="UBIQUINONE BIOSYNTHESIS ACCESSORY FACTOR UBIJ"/>
    <property type="match status" value="1"/>
</dbReference>
<organism evidence="3 4">
    <name type="scientific">Alcanivorax quisquiliarum</name>
    <dbReference type="NCBI Taxonomy" id="2933565"/>
    <lineage>
        <taxon>Bacteria</taxon>
        <taxon>Pseudomonadati</taxon>
        <taxon>Pseudomonadota</taxon>
        <taxon>Gammaproteobacteria</taxon>
        <taxon>Oceanospirillales</taxon>
        <taxon>Alcanivoracaceae</taxon>
        <taxon>Alcanivorax</taxon>
    </lineage>
</organism>
<keyword evidence="1" id="KW-0831">Ubiquinone biosynthesis</keyword>
<comment type="function">
    <text evidence="1">Required for ubiquinone (coenzyme Q) biosynthesis. Binds hydrophobic ubiquinone biosynthetic intermediates via its SCP2 domain and is essential for the stability of the Ubi complex. May constitute a docking platform where Ubi enzymes assemble and access their SCP2-bound polyprenyl substrates.</text>
</comment>
<proteinExistence type="inferred from homology"/>
<protein>
    <recommendedName>
        <fullName evidence="1">Ubiquinone biosynthesis accessory factor UbiJ</fullName>
    </recommendedName>
</protein>
<evidence type="ECO:0000259" key="2">
    <source>
        <dbReference type="Pfam" id="PF02036"/>
    </source>
</evidence>
<dbReference type="InterPro" id="IPR038989">
    <property type="entry name" value="UbiJ"/>
</dbReference>
<dbReference type="Pfam" id="PF02036">
    <property type="entry name" value="SCP2"/>
    <property type="match status" value="1"/>
</dbReference>
<dbReference type="EMBL" id="JALKII010000002">
    <property type="protein sequence ID" value="MCK0537175.1"/>
    <property type="molecule type" value="Genomic_DNA"/>
</dbReference>
<dbReference type="PANTHER" id="PTHR38693">
    <property type="entry name" value="UBIQUINONE BIOSYNTHESIS PROTEIN UBIJ"/>
    <property type="match status" value="1"/>
</dbReference>
<comment type="pathway">
    <text evidence="1">Cofactor biosynthesis; ubiquinone biosynthesis.</text>
</comment>
<accession>A0ABT0E5S3</accession>
<keyword evidence="4" id="KW-1185">Reference proteome</keyword>
<feature type="domain" description="SCP2" evidence="2">
    <location>
        <begin position="25"/>
        <end position="121"/>
    </location>
</feature>
<dbReference type="RefSeq" id="WP_246949976.1">
    <property type="nucleotide sequence ID" value="NZ_JALKII010000002.1"/>
</dbReference>
<comment type="caution">
    <text evidence="3">The sequence shown here is derived from an EMBL/GenBank/DDBJ whole genome shotgun (WGS) entry which is preliminary data.</text>
</comment>
<dbReference type="Proteomes" id="UP001165524">
    <property type="component" value="Unassembled WGS sequence"/>
</dbReference>
<evidence type="ECO:0000313" key="3">
    <source>
        <dbReference type="EMBL" id="MCK0537175.1"/>
    </source>
</evidence>
<sequence>MTAPTPRPPGLLETTVLASVERAVNAALRADPASLHALAEHSGRLVAVQLRFPPRTVFMLIIEDGIELYHSSDAEADVSVSGGVLELAAQFLDWHNAPGVIGGPVSIRGDRELLQALTTIARELELDWGALLAPVLGNELAQQLDYGARQFFSWARQGLTRLARQGGDYLSQESGLLPSRHALREFGRDVEELEMATERLAARFEQLKARRREAGA</sequence>
<comment type="subcellular location">
    <subcellularLocation>
        <location evidence="1">Cytoplasm</location>
    </subcellularLocation>
</comment>
<dbReference type="HAMAP" id="MF_02215">
    <property type="entry name" value="UbiJ"/>
    <property type="match status" value="1"/>
</dbReference>
<evidence type="ECO:0000313" key="4">
    <source>
        <dbReference type="Proteomes" id="UP001165524"/>
    </source>
</evidence>
<evidence type="ECO:0000256" key="1">
    <source>
        <dbReference type="HAMAP-Rule" id="MF_02215"/>
    </source>
</evidence>
<name>A0ABT0E5S3_9GAMM</name>
<gene>
    <name evidence="1" type="primary">ubiJ</name>
    <name evidence="3" type="ORF">MU846_05575</name>
</gene>
<comment type="similarity">
    <text evidence="1">Belongs to the UbiJ family.</text>
</comment>
<dbReference type="InterPro" id="IPR003033">
    <property type="entry name" value="SCP2_sterol-bd_dom"/>
</dbReference>
<reference evidence="3" key="1">
    <citation type="submission" date="2022-04" db="EMBL/GenBank/DDBJ databases">
        <title>Alcanivorax sp. CY1518 draft genome sequence.</title>
        <authorList>
            <person name="Zhao G."/>
            <person name="An M."/>
        </authorList>
    </citation>
    <scope>NUCLEOTIDE SEQUENCE</scope>
    <source>
        <strain evidence="3">CY1518</strain>
    </source>
</reference>